<keyword evidence="3" id="KW-1185">Reference proteome</keyword>
<dbReference type="PANTHER" id="PTHR45027:SF2">
    <property type="entry name" value="GAMMA-GLUTAMYLTRANSFERASE 5"/>
    <property type="match status" value="1"/>
</dbReference>
<keyword evidence="2" id="KW-0732">Signal</keyword>
<dbReference type="RefSeq" id="XP_060050947.1">
    <property type="nucleotide sequence ID" value="XM_060194964.1"/>
</dbReference>
<feature type="chain" id="PRO_5046531930" evidence="2">
    <location>
        <begin position="22"/>
        <end position="625"/>
    </location>
</feature>
<accession>A0ABM3XQ55</accession>
<dbReference type="GO" id="GO:0016787">
    <property type="term" value="F:hydrolase activity"/>
    <property type="evidence" value="ECO:0007669"/>
    <property type="project" value="UniProtKB-KW"/>
</dbReference>
<dbReference type="Proteomes" id="UP001652624">
    <property type="component" value="Chromosome 1"/>
</dbReference>
<protein>
    <submittedName>
        <fullName evidence="4">Glutathione hydrolase 5 proenzyme isoform X4</fullName>
    </submittedName>
</protein>
<dbReference type="GeneID" id="103111483"/>
<evidence type="ECO:0000256" key="1">
    <source>
        <dbReference type="ARBA" id="ARBA00009381"/>
    </source>
</evidence>
<dbReference type="InterPro" id="IPR043137">
    <property type="entry name" value="GGT_ssub_C"/>
</dbReference>
<dbReference type="Pfam" id="PF01019">
    <property type="entry name" value="G_glu_transpept"/>
    <property type="match status" value="3"/>
</dbReference>
<organism evidence="3 4">
    <name type="scientific">Erinaceus europaeus</name>
    <name type="common">Western European hedgehog</name>
    <dbReference type="NCBI Taxonomy" id="9365"/>
    <lineage>
        <taxon>Eukaryota</taxon>
        <taxon>Metazoa</taxon>
        <taxon>Chordata</taxon>
        <taxon>Craniata</taxon>
        <taxon>Vertebrata</taxon>
        <taxon>Euteleostomi</taxon>
        <taxon>Mammalia</taxon>
        <taxon>Eutheria</taxon>
        <taxon>Laurasiatheria</taxon>
        <taxon>Eulipotyphla</taxon>
        <taxon>Erinaceidae</taxon>
        <taxon>Erinaceinae</taxon>
        <taxon>Erinaceus</taxon>
    </lineage>
</organism>
<evidence type="ECO:0000313" key="4">
    <source>
        <dbReference type="RefSeq" id="XP_060050947.1"/>
    </source>
</evidence>
<gene>
    <name evidence="4" type="primary">GGT5</name>
</gene>
<sequence>MAQSRGATVSLVLLGLGVALAIIVSAVLLSHGHPPCGPRAFAHAAVAADSKVCSDIGRTILQQHGSPVDAAIAALVCTGVVQPQSMGLGGGVIFTIYSASTGKVEVINARETVPAKHDPNLLEECEQAQPLGTGSQLTLQDLESFQPEVVDALSMSLEDYTLYSPPPPTGGAILSFILNVLKGFNFSQESVASLEGTVDLYHHLVETLKFAGGQRRRLWDTASHLEVQNISQELLGEALAQHVREQMDARGDHPLTHYSLAGAWGHEMGTAHVSVLGEDGSAVAATSTINTPCVASPQPPSLLSVLCHYPLFPCWQKGRAQPHLSFSSFLPPLSSSLPPFLSFFPEHCSALAYGGARELNLGLWSLRHKSLCIIIMLSTPSPPPTALTSLAEEAADVVALSYNLPASGPSPESALDVGWQGQNWGGCARKGKAAPACWGYGDSPNQVLLGAGEQAPSPSLSLPCSFGAMVYSARTGVLLNNELLDLCWRHHQGPGATRPPVPGERPPSSMVPSILINAAKSSKLVIGGAGGELIISAVAQAIINKLWLGHDLQAAIEAPILHVDSKGQVEYEPSFSQEVQKGLLERGQCRAERPFFLNVVQAVSQEKSCVYAASDPRKGGEASGY</sequence>
<name>A0ABM3XQ55_ERIEU</name>
<dbReference type="Gene3D" id="3.60.20.40">
    <property type="match status" value="1"/>
</dbReference>
<evidence type="ECO:0000313" key="3">
    <source>
        <dbReference type="Proteomes" id="UP001652624"/>
    </source>
</evidence>
<dbReference type="PRINTS" id="PR01210">
    <property type="entry name" value="GGTRANSPTASE"/>
</dbReference>
<dbReference type="InterPro" id="IPR043138">
    <property type="entry name" value="GGT_lsub"/>
</dbReference>
<evidence type="ECO:0000256" key="2">
    <source>
        <dbReference type="SAM" id="SignalP"/>
    </source>
</evidence>
<reference evidence="4" key="2">
    <citation type="submission" date="2025-08" db="UniProtKB">
        <authorList>
            <consortium name="RefSeq"/>
        </authorList>
    </citation>
    <scope>IDENTIFICATION</scope>
</reference>
<dbReference type="InterPro" id="IPR000101">
    <property type="entry name" value="GGT_peptidase"/>
</dbReference>
<reference evidence="3" key="1">
    <citation type="submission" date="2025-05" db="UniProtKB">
        <authorList>
            <consortium name="RefSeq"/>
        </authorList>
    </citation>
    <scope>NUCLEOTIDE SEQUENCE [LARGE SCALE GENOMIC DNA]</scope>
</reference>
<dbReference type="SUPFAM" id="SSF56235">
    <property type="entry name" value="N-terminal nucleophile aminohydrolases (Ntn hydrolases)"/>
    <property type="match status" value="2"/>
</dbReference>
<dbReference type="InterPro" id="IPR029055">
    <property type="entry name" value="Ntn_hydrolases_N"/>
</dbReference>
<proteinExistence type="inferred from homology"/>
<dbReference type="Gene3D" id="1.10.246.130">
    <property type="match status" value="1"/>
</dbReference>
<keyword evidence="4" id="KW-0378">Hydrolase</keyword>
<dbReference type="PANTHER" id="PTHR45027">
    <property type="entry name" value="PUTATIVE GLUTATHIONE HYDROLASE LIGHT CHAIN"/>
    <property type="match status" value="1"/>
</dbReference>
<comment type="similarity">
    <text evidence="1">Belongs to the gamma-glutamyltransferase family.</text>
</comment>
<feature type="signal peptide" evidence="2">
    <location>
        <begin position="1"/>
        <end position="21"/>
    </location>
</feature>